<gene>
    <name evidence="1" type="ORF">AR686_17515</name>
</gene>
<organism evidence="1 2">
    <name type="scientific">Chryseobacterium aquaticum subsp. greenlandense</name>
    <dbReference type="NCBI Taxonomy" id="345663"/>
    <lineage>
        <taxon>Bacteria</taxon>
        <taxon>Pseudomonadati</taxon>
        <taxon>Bacteroidota</taxon>
        <taxon>Flavobacteriia</taxon>
        <taxon>Flavobacteriales</taxon>
        <taxon>Weeksellaceae</taxon>
        <taxon>Chryseobacterium group</taxon>
        <taxon>Chryseobacterium</taxon>
    </lineage>
</organism>
<dbReference type="EMBL" id="LMAI01000014">
    <property type="protein sequence ID" value="KUJ54339.1"/>
    <property type="molecule type" value="Genomic_DNA"/>
</dbReference>
<dbReference type="Proteomes" id="UP000054388">
    <property type="component" value="Unassembled WGS sequence"/>
</dbReference>
<dbReference type="RefSeq" id="WP_059137901.1">
    <property type="nucleotide sequence ID" value="NZ_LMAI01000014.1"/>
</dbReference>
<dbReference type="AlphaFoldDB" id="A0A101CEG6"/>
<protein>
    <submittedName>
        <fullName evidence="1">Uncharacterized protein</fullName>
    </submittedName>
</protein>
<evidence type="ECO:0000313" key="1">
    <source>
        <dbReference type="EMBL" id="KUJ54339.1"/>
    </source>
</evidence>
<accession>A0A101CEG6</accession>
<comment type="caution">
    <text evidence="1">The sequence shown here is derived from an EMBL/GenBank/DDBJ whole genome shotgun (WGS) entry which is preliminary data.</text>
</comment>
<name>A0A101CEG6_9FLAO</name>
<sequence>MENELSWFDRVITPKTKAYKDFAKEVENTSPEIFYRDGERKFSEREKKFMQIHKSTANKIVQGSAYTVNTIFDVDTDTSVKTNYKSSAEVVRFINKQKTDGRILIIQDNTAFTELTIDNEAAKQKYLSDSWAKELEVRTDLSFGMTTSEIDDRQADHYRKYEIEVKK</sequence>
<proteinExistence type="predicted"/>
<reference evidence="1 2" key="1">
    <citation type="submission" date="2015-10" db="EMBL/GenBank/DDBJ databases">
        <title>Genome sequence of Chryseobacterium greenlandense.</title>
        <authorList>
            <person name="Newman J."/>
            <person name="Fischer K."/>
            <person name="Miller J."/>
        </authorList>
    </citation>
    <scope>NUCLEOTIDE SEQUENCE [LARGE SCALE GENOMIC DNA]</scope>
    <source>
        <strain evidence="1 2">UMB34</strain>
    </source>
</reference>
<evidence type="ECO:0000313" key="2">
    <source>
        <dbReference type="Proteomes" id="UP000054388"/>
    </source>
</evidence>